<dbReference type="RefSeq" id="WP_179446294.1">
    <property type="nucleotide sequence ID" value="NZ_JACBZS010000001.1"/>
</dbReference>
<accession>A0A7Z0DBR3</accession>
<evidence type="ECO:0000313" key="2">
    <source>
        <dbReference type="Proteomes" id="UP000527616"/>
    </source>
</evidence>
<reference evidence="1 2" key="1">
    <citation type="submission" date="2020-07" db="EMBL/GenBank/DDBJ databases">
        <title>Sequencing the genomes of 1000 actinobacteria strains.</title>
        <authorList>
            <person name="Klenk H.-P."/>
        </authorList>
    </citation>
    <scope>NUCLEOTIDE SEQUENCE [LARGE SCALE GENOMIC DNA]</scope>
    <source>
        <strain evidence="1 2">DSM 103164</strain>
    </source>
</reference>
<organism evidence="1 2">
    <name type="scientific">Naumannella cuiyingiana</name>
    <dbReference type="NCBI Taxonomy" id="1347891"/>
    <lineage>
        <taxon>Bacteria</taxon>
        <taxon>Bacillati</taxon>
        <taxon>Actinomycetota</taxon>
        <taxon>Actinomycetes</taxon>
        <taxon>Propionibacteriales</taxon>
        <taxon>Propionibacteriaceae</taxon>
        <taxon>Naumannella</taxon>
    </lineage>
</organism>
<gene>
    <name evidence="1" type="ORF">GGQ54_003230</name>
</gene>
<comment type="caution">
    <text evidence="1">The sequence shown here is derived from an EMBL/GenBank/DDBJ whole genome shotgun (WGS) entry which is preliminary data.</text>
</comment>
<keyword evidence="2" id="KW-1185">Reference proteome</keyword>
<dbReference type="AlphaFoldDB" id="A0A7Z0DBR3"/>
<sequence length="242" mass="25043">MSTFGGIVRLPWQSRNDDEAGVLEQARQVVEQTKNEGLEGRADSLVRALLEIGIDGRGPFASAATVADRALASSSSEEAAIGKVVRQTLAKGAAGGFVTGLGGFVTMPVALPVNVVEFHLLATRMIAAIAKIRGYDIADPQVRTAVLLALTGSNADEILTKAGVVVPGGRLAGLALSRLPRSAMMVINKAIGFRLAASLARSGLSRLGKALPAVGGAIGAGVDTFMMQRIASFARKEFPAVH</sequence>
<dbReference type="Proteomes" id="UP000527616">
    <property type="component" value="Unassembled WGS sequence"/>
</dbReference>
<dbReference type="EMBL" id="JACBZS010000001">
    <property type="protein sequence ID" value="NYI72670.1"/>
    <property type="molecule type" value="Genomic_DNA"/>
</dbReference>
<evidence type="ECO:0000313" key="1">
    <source>
        <dbReference type="EMBL" id="NYI72670.1"/>
    </source>
</evidence>
<dbReference type="Pfam" id="PF12787">
    <property type="entry name" value="EcsC"/>
    <property type="match status" value="1"/>
</dbReference>
<dbReference type="InterPro" id="IPR024787">
    <property type="entry name" value="EcsC"/>
</dbReference>
<evidence type="ECO:0008006" key="3">
    <source>
        <dbReference type="Google" id="ProtNLM"/>
    </source>
</evidence>
<protein>
    <recommendedName>
        <fullName evidence="3">EcsC family protein</fullName>
    </recommendedName>
</protein>
<proteinExistence type="predicted"/>
<name>A0A7Z0DBR3_9ACTN</name>